<keyword evidence="2" id="KW-1185">Reference proteome</keyword>
<dbReference type="Proteomes" id="UP001203207">
    <property type="component" value="Unassembled WGS sequence"/>
</dbReference>
<reference evidence="1" key="2">
    <citation type="submission" date="2022-02" db="EMBL/GenBank/DDBJ databases">
        <authorList>
            <person name="Elcheninov A.G."/>
            <person name="Sorokin D.Y."/>
            <person name="Kublanov I.V."/>
        </authorList>
    </citation>
    <scope>NUCLEOTIDE SEQUENCE</scope>
    <source>
        <strain evidence="1">AArc-St2</strain>
    </source>
</reference>
<gene>
    <name evidence="1" type="ORF">AArcSt2_11435</name>
</gene>
<comment type="caution">
    <text evidence="1">The sequence shown here is derived from an EMBL/GenBank/DDBJ whole genome shotgun (WGS) entry which is preliminary data.</text>
</comment>
<organism evidence="1 2">
    <name type="scientific">Natronocalculus amylovorans</name>
    <dbReference type="NCBI Taxonomy" id="2917812"/>
    <lineage>
        <taxon>Archaea</taxon>
        <taxon>Methanobacteriati</taxon>
        <taxon>Methanobacteriota</taxon>
        <taxon>Stenosarchaea group</taxon>
        <taxon>Halobacteria</taxon>
        <taxon>Halobacteriales</taxon>
        <taxon>Haloferacaceae</taxon>
        <taxon>Natronocalculus</taxon>
    </lineage>
</organism>
<evidence type="ECO:0000313" key="1">
    <source>
        <dbReference type="EMBL" id="MCL9817557.1"/>
    </source>
</evidence>
<reference evidence="1" key="1">
    <citation type="journal article" date="2022" name="Syst. Appl. Microbiol.">
        <title>Natronocalculus amylovorans gen. nov., sp. nov., and Natranaeroarchaeum aerophilus sp. nov., dominant culturable amylolytic natronoarchaea from hypersaline soda lakes in southwestern Siberia.</title>
        <authorList>
            <person name="Sorokin D.Y."/>
            <person name="Elcheninov A.G."/>
            <person name="Khizhniak T.V."/>
            <person name="Koenen M."/>
            <person name="Bale N.J."/>
            <person name="Damste J.S.S."/>
            <person name="Kublanov I.V."/>
        </authorList>
    </citation>
    <scope>NUCLEOTIDE SEQUENCE</scope>
    <source>
        <strain evidence="1">AArc-St2</strain>
    </source>
</reference>
<dbReference type="EMBL" id="JAKRVX010000004">
    <property type="protein sequence ID" value="MCL9817557.1"/>
    <property type="molecule type" value="Genomic_DNA"/>
</dbReference>
<accession>A0AAE3K8Q5</accession>
<dbReference type="AlphaFoldDB" id="A0AAE3K8Q5"/>
<evidence type="ECO:0000313" key="2">
    <source>
        <dbReference type="Proteomes" id="UP001203207"/>
    </source>
</evidence>
<protein>
    <submittedName>
        <fullName evidence="1">Uncharacterized protein</fullName>
    </submittedName>
</protein>
<sequence>MTTVSREPPFTETFVLDAELTLSHGDTTFSIWSEGGRLVLNAPSIRSLRLLDQLLTTEALPEQLTTLRSELVTAGPPLELQVRRVPIARSCDPKETSSRGEIHTTYADHSILVLPRGLLSAAIRWLP</sequence>
<proteinExistence type="predicted"/>
<name>A0AAE3K8Q5_9EURY</name>